<dbReference type="AlphaFoldDB" id="A0AAJ4XK58"/>
<evidence type="ECO:0000313" key="1">
    <source>
        <dbReference type="EMBL" id="SNX83451.1"/>
    </source>
</evidence>
<keyword evidence="2" id="KW-1185">Reference proteome</keyword>
<protein>
    <submittedName>
        <fullName evidence="1">Uncharacterized protein</fullName>
    </submittedName>
</protein>
<proteinExistence type="predicted"/>
<name>A0AAJ4XK58_9BASI</name>
<reference evidence="1" key="1">
    <citation type="submission" date="2023-10" db="EMBL/GenBank/DDBJ databases">
        <authorList>
            <person name="Guldener U."/>
        </authorList>
    </citation>
    <scope>NUCLEOTIDE SEQUENCE</scope>
    <source>
        <strain evidence="1">Mp4</strain>
    </source>
</reference>
<evidence type="ECO:0000313" key="2">
    <source>
        <dbReference type="Proteomes" id="UP001294444"/>
    </source>
</evidence>
<gene>
    <name evidence="1" type="ORF">MEPE_02158</name>
</gene>
<dbReference type="EMBL" id="OAPG01000003">
    <property type="protein sequence ID" value="SNX83451.1"/>
    <property type="molecule type" value="Genomic_DNA"/>
</dbReference>
<comment type="caution">
    <text evidence="1">The sequence shown here is derived from an EMBL/GenBank/DDBJ whole genome shotgun (WGS) entry which is preliminary data.</text>
</comment>
<sequence length="75" mass="8306">MSVELPTETYWTGTNWDSRREEAQLELTSEDDMSMILLKLDTCSTTCIGEQSAQNEAWPYAGIVSCSGLVKTLVA</sequence>
<organism evidence="1 2">
    <name type="scientific">Melanopsichium pennsylvanicum</name>
    <dbReference type="NCBI Taxonomy" id="63383"/>
    <lineage>
        <taxon>Eukaryota</taxon>
        <taxon>Fungi</taxon>
        <taxon>Dikarya</taxon>
        <taxon>Basidiomycota</taxon>
        <taxon>Ustilaginomycotina</taxon>
        <taxon>Ustilaginomycetes</taxon>
        <taxon>Ustilaginales</taxon>
        <taxon>Ustilaginaceae</taxon>
        <taxon>Melanopsichium</taxon>
    </lineage>
</organism>
<accession>A0AAJ4XK58</accession>
<dbReference type="Proteomes" id="UP001294444">
    <property type="component" value="Unassembled WGS sequence"/>
</dbReference>